<dbReference type="OrthoDB" id="8904098at2759"/>
<evidence type="ECO:0000313" key="2">
    <source>
        <dbReference type="EMBL" id="KAJ4969536.1"/>
    </source>
</evidence>
<reference evidence="2" key="1">
    <citation type="journal article" date="2023" name="Plant J.">
        <title>The genome of the king protea, Protea cynaroides.</title>
        <authorList>
            <person name="Chang J."/>
            <person name="Duong T.A."/>
            <person name="Schoeman C."/>
            <person name="Ma X."/>
            <person name="Roodt D."/>
            <person name="Barker N."/>
            <person name="Li Z."/>
            <person name="Van de Peer Y."/>
            <person name="Mizrachi E."/>
        </authorList>
    </citation>
    <scope>NUCLEOTIDE SEQUENCE</scope>
    <source>
        <tissue evidence="2">Young leaves</tissue>
    </source>
</reference>
<dbReference type="AlphaFoldDB" id="A0A9Q0KFH5"/>
<keyword evidence="3" id="KW-1185">Reference proteome</keyword>
<organism evidence="2 3">
    <name type="scientific">Protea cynaroides</name>
    <dbReference type="NCBI Taxonomy" id="273540"/>
    <lineage>
        <taxon>Eukaryota</taxon>
        <taxon>Viridiplantae</taxon>
        <taxon>Streptophyta</taxon>
        <taxon>Embryophyta</taxon>
        <taxon>Tracheophyta</taxon>
        <taxon>Spermatophyta</taxon>
        <taxon>Magnoliopsida</taxon>
        <taxon>Proteales</taxon>
        <taxon>Proteaceae</taxon>
        <taxon>Protea</taxon>
    </lineage>
</organism>
<comment type="caution">
    <text evidence="2">The sequence shown here is derived from an EMBL/GenBank/DDBJ whole genome shotgun (WGS) entry which is preliminary data.</text>
</comment>
<accession>A0A9Q0KFH5</accession>
<protein>
    <submittedName>
        <fullName evidence="2">Uncharacterized protein</fullName>
    </submittedName>
</protein>
<evidence type="ECO:0000313" key="3">
    <source>
        <dbReference type="Proteomes" id="UP001141806"/>
    </source>
</evidence>
<name>A0A9Q0KFH5_9MAGN</name>
<keyword evidence="1" id="KW-0472">Membrane</keyword>
<gene>
    <name evidence="2" type="ORF">NE237_016237</name>
</gene>
<feature type="transmembrane region" description="Helical" evidence="1">
    <location>
        <begin position="26"/>
        <end position="48"/>
    </location>
</feature>
<evidence type="ECO:0000256" key="1">
    <source>
        <dbReference type="SAM" id="Phobius"/>
    </source>
</evidence>
<keyword evidence="1" id="KW-0812">Transmembrane</keyword>
<proteinExistence type="predicted"/>
<dbReference type="EMBL" id="JAMYWD010000006">
    <property type="protein sequence ID" value="KAJ4969536.1"/>
    <property type="molecule type" value="Genomic_DNA"/>
</dbReference>
<dbReference type="Proteomes" id="UP001141806">
    <property type="component" value="Unassembled WGS sequence"/>
</dbReference>
<keyword evidence="1" id="KW-1133">Transmembrane helix</keyword>
<sequence>MEFFSAQTPKGLKTLGNTLSMSSASFGSYLCSFLLIVVMAINSLPMLLSTKLVRLTLLLWVVVFGNAFTYYALVLLTSKLNSSGTKCTQTTLHSGNFWNADICPPATVISVLRRLYLWQNLEDKVLVYGDGNAKVKIVTVMIHATPDPLPWCGIGCLRVGRINLENG</sequence>
<feature type="transmembrane region" description="Helical" evidence="1">
    <location>
        <begin position="55"/>
        <end position="76"/>
    </location>
</feature>